<organism evidence="4 5">
    <name type="scientific">Perkinsus chesapeaki</name>
    <name type="common">Clam parasite</name>
    <name type="synonym">Perkinsus andrewsi</name>
    <dbReference type="NCBI Taxonomy" id="330153"/>
    <lineage>
        <taxon>Eukaryota</taxon>
        <taxon>Sar</taxon>
        <taxon>Alveolata</taxon>
        <taxon>Perkinsozoa</taxon>
        <taxon>Perkinsea</taxon>
        <taxon>Perkinsida</taxon>
        <taxon>Perkinsidae</taxon>
        <taxon>Perkinsus</taxon>
    </lineage>
</organism>
<evidence type="ECO:0000259" key="3">
    <source>
        <dbReference type="Pfam" id="PF13359"/>
    </source>
</evidence>
<dbReference type="Pfam" id="PF13359">
    <property type="entry name" value="DDE_Tnp_4"/>
    <property type="match status" value="1"/>
</dbReference>
<comment type="caution">
    <text evidence="4">The sequence shown here is derived from an EMBL/GenBank/DDBJ whole genome shotgun (WGS) entry which is preliminary data.</text>
</comment>
<keyword evidence="5" id="KW-1185">Reference proteome</keyword>
<evidence type="ECO:0000313" key="5">
    <source>
        <dbReference type="Proteomes" id="UP000591131"/>
    </source>
</evidence>
<comment type="cofactor">
    <cofactor evidence="1">
        <name>a divalent metal cation</name>
        <dbReference type="ChEBI" id="CHEBI:60240"/>
    </cofactor>
</comment>
<dbReference type="InterPro" id="IPR027806">
    <property type="entry name" value="HARBI1_dom"/>
</dbReference>
<reference evidence="4 5" key="1">
    <citation type="submission" date="2020-04" db="EMBL/GenBank/DDBJ databases">
        <title>Perkinsus chesapeaki whole genome sequence.</title>
        <authorList>
            <person name="Bogema D.R."/>
        </authorList>
    </citation>
    <scope>NUCLEOTIDE SEQUENCE [LARGE SCALE GENOMIC DNA]</scope>
    <source>
        <strain evidence="4">ATCC PRA-425</strain>
    </source>
</reference>
<sequence length="171" mass="19401">MCPLYIRIPSGEDLQRSVDCFRQLSGMMDVWAVLDGTHVKVHPPSQLEGAFVNRNHEHSLNCQVVCTHYLENIVLTVDQQEFNNRQRRARTVFERCIGVLKIKFRSLKDFRIRGPRQTGANSMELTANAIRRTCPNSIRACVALRNFLIVDRAEQVEDVDSDLGDSSPSSG</sequence>
<proteinExistence type="predicted"/>
<evidence type="ECO:0000256" key="1">
    <source>
        <dbReference type="ARBA" id="ARBA00001968"/>
    </source>
</evidence>
<keyword evidence="2" id="KW-0479">Metal-binding</keyword>
<evidence type="ECO:0000256" key="2">
    <source>
        <dbReference type="ARBA" id="ARBA00022723"/>
    </source>
</evidence>
<dbReference type="AlphaFoldDB" id="A0A7J6MP96"/>
<dbReference type="Proteomes" id="UP000591131">
    <property type="component" value="Unassembled WGS sequence"/>
</dbReference>
<feature type="domain" description="DDE Tnp4" evidence="3">
    <location>
        <begin position="75"/>
        <end position="146"/>
    </location>
</feature>
<protein>
    <recommendedName>
        <fullName evidence="3">DDE Tnp4 domain-containing protein</fullName>
    </recommendedName>
</protein>
<accession>A0A7J6MP96</accession>
<evidence type="ECO:0000313" key="4">
    <source>
        <dbReference type="EMBL" id="KAF4672791.1"/>
    </source>
</evidence>
<dbReference type="EMBL" id="JAAPAO010000099">
    <property type="protein sequence ID" value="KAF4672791.1"/>
    <property type="molecule type" value="Genomic_DNA"/>
</dbReference>
<name>A0A7J6MP96_PERCH</name>
<gene>
    <name evidence="4" type="ORF">FOL47_011370</name>
</gene>
<dbReference type="GO" id="GO:0046872">
    <property type="term" value="F:metal ion binding"/>
    <property type="evidence" value="ECO:0007669"/>
    <property type="project" value="UniProtKB-KW"/>
</dbReference>
<dbReference type="OrthoDB" id="7998387at2759"/>